<keyword evidence="2" id="KW-0732">Signal</keyword>
<dbReference type="RefSeq" id="WP_321550409.1">
    <property type="nucleotide sequence ID" value="NZ_JAXIVS010000015.1"/>
</dbReference>
<organism evidence="3 4">
    <name type="scientific">Hyalangium rubrum</name>
    <dbReference type="NCBI Taxonomy" id="3103134"/>
    <lineage>
        <taxon>Bacteria</taxon>
        <taxon>Pseudomonadati</taxon>
        <taxon>Myxococcota</taxon>
        <taxon>Myxococcia</taxon>
        <taxon>Myxococcales</taxon>
        <taxon>Cystobacterineae</taxon>
        <taxon>Archangiaceae</taxon>
        <taxon>Hyalangium</taxon>
    </lineage>
</organism>
<keyword evidence="1" id="KW-1133">Transmembrane helix</keyword>
<dbReference type="Proteomes" id="UP001291309">
    <property type="component" value="Unassembled WGS sequence"/>
</dbReference>
<keyword evidence="1" id="KW-0812">Transmembrane</keyword>
<gene>
    <name evidence="3" type="ORF">SYV04_35275</name>
</gene>
<name>A0ABU5HFX1_9BACT</name>
<evidence type="ECO:0000313" key="3">
    <source>
        <dbReference type="EMBL" id="MDY7231703.1"/>
    </source>
</evidence>
<keyword evidence="1" id="KW-0472">Membrane</keyword>
<comment type="caution">
    <text evidence="3">The sequence shown here is derived from an EMBL/GenBank/DDBJ whole genome shotgun (WGS) entry which is preliminary data.</text>
</comment>
<feature type="chain" id="PRO_5045844181" description="CcmD family protein" evidence="2">
    <location>
        <begin position="20"/>
        <end position="73"/>
    </location>
</feature>
<evidence type="ECO:0000256" key="2">
    <source>
        <dbReference type="SAM" id="SignalP"/>
    </source>
</evidence>
<feature type="transmembrane region" description="Helical" evidence="1">
    <location>
        <begin position="37"/>
        <end position="59"/>
    </location>
</feature>
<feature type="signal peptide" evidence="2">
    <location>
        <begin position="1"/>
        <end position="19"/>
    </location>
</feature>
<evidence type="ECO:0008006" key="5">
    <source>
        <dbReference type="Google" id="ProtNLM"/>
    </source>
</evidence>
<evidence type="ECO:0000256" key="1">
    <source>
        <dbReference type="SAM" id="Phobius"/>
    </source>
</evidence>
<dbReference type="EMBL" id="JAXIVS010000015">
    <property type="protein sequence ID" value="MDY7231703.1"/>
    <property type="molecule type" value="Genomic_DNA"/>
</dbReference>
<reference evidence="3 4" key="1">
    <citation type="submission" date="2023-12" db="EMBL/GenBank/DDBJ databases">
        <title>the genome sequence of Hyalangium sp. s54d21.</title>
        <authorList>
            <person name="Zhang X."/>
        </authorList>
    </citation>
    <scope>NUCLEOTIDE SEQUENCE [LARGE SCALE GENOMIC DNA]</scope>
    <source>
        <strain evidence="4">s54d21</strain>
    </source>
</reference>
<keyword evidence="4" id="KW-1185">Reference proteome</keyword>
<accession>A0ABU5HFX1</accession>
<sequence>MRTMPAFLFCLLTPLLALAQAGQGPNLPEQAVTRSPLFWYWVVAIAIAVGAFIWTSITISRRKGGPPSRPRIS</sequence>
<protein>
    <recommendedName>
        <fullName evidence="5">CcmD family protein</fullName>
    </recommendedName>
</protein>
<evidence type="ECO:0000313" key="4">
    <source>
        <dbReference type="Proteomes" id="UP001291309"/>
    </source>
</evidence>
<proteinExistence type="predicted"/>